<keyword evidence="9" id="KW-1185">Reference proteome</keyword>
<dbReference type="Pfam" id="PF12833">
    <property type="entry name" value="HTH_18"/>
    <property type="match status" value="1"/>
</dbReference>
<dbReference type="CDD" id="cd06124">
    <property type="entry name" value="cupin_NimR-like_N"/>
    <property type="match status" value="1"/>
</dbReference>
<keyword evidence="3" id="KW-0238">DNA-binding</keyword>
<dbReference type="Proteomes" id="UP000053096">
    <property type="component" value="Unassembled WGS sequence"/>
</dbReference>
<dbReference type="SMART" id="SM00342">
    <property type="entry name" value="HTH_ARAC"/>
    <property type="match status" value="1"/>
</dbReference>
<name>A0A0J6F5N4_9BORD</name>
<accession>A0A0M7C2B2</accession>
<accession>A0A0J6F5N4</accession>
<dbReference type="AlphaFoldDB" id="A0A0J6F5N4"/>
<evidence type="ECO:0000313" key="7">
    <source>
        <dbReference type="EMBL" id="CUI32947.1"/>
    </source>
</evidence>
<reference evidence="6 9" key="2">
    <citation type="submission" date="2016-07" db="EMBL/GenBank/DDBJ databases">
        <title>Complete genome sequences of Bordetella pseudohinzii.</title>
        <authorList>
            <person name="Spilker T."/>
            <person name="Darrah R."/>
            <person name="LiPuma J.J."/>
        </authorList>
    </citation>
    <scope>NUCLEOTIDE SEQUENCE [LARGE SCALE GENOMIC DNA]</scope>
    <source>
        <strain evidence="6 9">HI4681</strain>
    </source>
</reference>
<evidence type="ECO:0000256" key="2">
    <source>
        <dbReference type="ARBA" id="ARBA00023015"/>
    </source>
</evidence>
<dbReference type="KEGG" id="bpdz:BBN53_11995"/>
<reference evidence="7 8" key="1">
    <citation type="submission" date="2015-09" db="EMBL/GenBank/DDBJ databases">
        <authorList>
            <person name="Jackson K.R."/>
            <person name="Lunt B.L."/>
            <person name="Fisher J.N.B."/>
            <person name="Gardner A.V."/>
            <person name="Bailey M.E."/>
            <person name="Deus L.M."/>
            <person name="Earl A.S."/>
            <person name="Gibby P.D."/>
            <person name="Hartmann K.A."/>
            <person name="Liu J.E."/>
            <person name="Manci A.M."/>
            <person name="Nielsen D.A."/>
            <person name="Solomon M.B."/>
            <person name="Breakwell D.P."/>
            <person name="Burnett S.H."/>
            <person name="Grose J.H."/>
        </authorList>
    </citation>
    <scope>NUCLEOTIDE SEQUENCE [LARGE SCALE GENOMIC DNA]</scope>
    <source>
        <strain evidence="7 8">2789STDY5608636</strain>
    </source>
</reference>
<dbReference type="InterPro" id="IPR011051">
    <property type="entry name" value="RmlC_Cupin_sf"/>
</dbReference>
<dbReference type="PANTHER" id="PTHR11019:SF199">
    <property type="entry name" value="HTH-TYPE TRANSCRIPTIONAL REGULATOR NIMR"/>
    <property type="match status" value="1"/>
</dbReference>
<evidence type="ECO:0000313" key="6">
    <source>
        <dbReference type="EMBL" id="ANY16554.1"/>
    </source>
</evidence>
<dbReference type="GO" id="GO:0003700">
    <property type="term" value="F:DNA-binding transcription factor activity"/>
    <property type="evidence" value="ECO:0007669"/>
    <property type="project" value="InterPro"/>
</dbReference>
<keyword evidence="2" id="KW-0805">Transcription regulation</keyword>
<dbReference type="PANTHER" id="PTHR11019">
    <property type="entry name" value="HTH-TYPE TRANSCRIPTIONAL REGULATOR NIMR"/>
    <property type="match status" value="1"/>
</dbReference>
<dbReference type="Proteomes" id="UP000092950">
    <property type="component" value="Chromosome"/>
</dbReference>
<gene>
    <name evidence="7" type="primary">ripA_1</name>
    <name evidence="6" type="ORF">BBN53_11995</name>
    <name evidence="7" type="ORF">ERS370011_00160</name>
</gene>
<proteinExistence type="predicted"/>
<dbReference type="FunFam" id="1.10.10.60:FF:000132">
    <property type="entry name" value="AraC family transcriptional regulator"/>
    <property type="match status" value="1"/>
</dbReference>
<sequence>MAMSLEPSLKNFDETKVRGPVVGMRVDIAEQKSEVPVHQHRQGQLVLALKGGVTCEVPNAIWMVPPRCAVWIPGQMPHSVRATANARICYLFVQPGAAQLPDQCCTLSITPLVRELVLHMADQAPEYLPDSRVGRKAVVLLEELAQMPVEQLYLPTSNEPRMRKIAKMLSDDPADRRTLADWAKLVAMSERSLARLVQQETGLTFGRWRQQLHLIVAMRQLSSGQTVQRVADQLGYDSVTAFITMFKKAVGKPPARYFAELTQGEEP</sequence>
<dbReference type="PROSITE" id="PS01124">
    <property type="entry name" value="HTH_ARAC_FAMILY_2"/>
    <property type="match status" value="1"/>
</dbReference>
<feature type="domain" description="HTH araC/xylS-type" evidence="5">
    <location>
        <begin position="163"/>
        <end position="260"/>
    </location>
</feature>
<evidence type="ECO:0000256" key="4">
    <source>
        <dbReference type="ARBA" id="ARBA00023163"/>
    </source>
</evidence>
<dbReference type="RefSeq" id="WP_043211569.1">
    <property type="nucleotide sequence ID" value="NZ_CAJGUP010000122.1"/>
</dbReference>
<dbReference type="SUPFAM" id="SSF51182">
    <property type="entry name" value="RmlC-like cupins"/>
    <property type="match status" value="1"/>
</dbReference>
<dbReference type="SUPFAM" id="SSF46689">
    <property type="entry name" value="Homeodomain-like"/>
    <property type="match status" value="1"/>
</dbReference>
<dbReference type="InterPro" id="IPR014710">
    <property type="entry name" value="RmlC-like_jellyroll"/>
</dbReference>
<dbReference type="EMBL" id="CP016440">
    <property type="protein sequence ID" value="ANY16554.1"/>
    <property type="molecule type" value="Genomic_DNA"/>
</dbReference>
<evidence type="ECO:0000259" key="5">
    <source>
        <dbReference type="PROSITE" id="PS01124"/>
    </source>
</evidence>
<evidence type="ECO:0000256" key="3">
    <source>
        <dbReference type="ARBA" id="ARBA00023125"/>
    </source>
</evidence>
<dbReference type="Gene3D" id="2.60.120.10">
    <property type="entry name" value="Jelly Rolls"/>
    <property type="match status" value="1"/>
</dbReference>
<evidence type="ECO:0000313" key="8">
    <source>
        <dbReference type="Proteomes" id="UP000053096"/>
    </source>
</evidence>
<keyword evidence="1" id="KW-0678">Repressor</keyword>
<evidence type="ECO:0000256" key="1">
    <source>
        <dbReference type="ARBA" id="ARBA00022491"/>
    </source>
</evidence>
<dbReference type="InterPro" id="IPR009057">
    <property type="entry name" value="Homeodomain-like_sf"/>
</dbReference>
<evidence type="ECO:0000313" key="9">
    <source>
        <dbReference type="Proteomes" id="UP000092950"/>
    </source>
</evidence>
<dbReference type="InterPro" id="IPR003313">
    <property type="entry name" value="AraC-bd"/>
</dbReference>
<keyword evidence="4" id="KW-0804">Transcription</keyword>
<dbReference type="EMBL" id="CYTV01000001">
    <property type="protein sequence ID" value="CUI32947.1"/>
    <property type="molecule type" value="Genomic_DNA"/>
</dbReference>
<dbReference type="InterPro" id="IPR018060">
    <property type="entry name" value="HTH_AraC"/>
</dbReference>
<dbReference type="Gene3D" id="1.10.10.60">
    <property type="entry name" value="Homeodomain-like"/>
    <property type="match status" value="2"/>
</dbReference>
<dbReference type="Pfam" id="PF02311">
    <property type="entry name" value="AraC_binding"/>
    <property type="match status" value="1"/>
</dbReference>
<dbReference type="GO" id="GO:0043565">
    <property type="term" value="F:sequence-specific DNA binding"/>
    <property type="evidence" value="ECO:0007669"/>
    <property type="project" value="InterPro"/>
</dbReference>
<protein>
    <submittedName>
        <fullName evidence="6">AraC family transcriptional regulator</fullName>
    </submittedName>
    <submittedName>
        <fullName evidence="7">HTH-type transcriptional repressor of iron proteins A</fullName>
    </submittedName>
</protein>
<organism evidence="7 8">
    <name type="scientific">Bordetella pseudohinzii</name>
    <dbReference type="NCBI Taxonomy" id="1331258"/>
    <lineage>
        <taxon>Bacteria</taxon>
        <taxon>Pseudomonadati</taxon>
        <taxon>Pseudomonadota</taxon>
        <taxon>Betaproteobacteria</taxon>
        <taxon>Burkholderiales</taxon>
        <taxon>Alcaligenaceae</taxon>
        <taxon>Bordetella</taxon>
    </lineage>
</organism>